<sequence length="330" mass="36854">MPDKSTRPTAVHMACRHYIVVYQYGKVGSTAIVQSLDALDGVTAVQSHFLGEKNLRQIVPFLVSPKQSAYFHEHKVQQFMRNAAITREVNAFRAEMRPGRRLSIITTCRNPLHWFRSKLSQDIKGYLPSLEELAAQWRINAADRDELILGTVSRLLICLADLLEEAGGIDTVLESPRRFANLAPRTGSPACDRTVRTFFATMMMPFTWYGDHFQEVFGVDLDAASLRDDTLLSRQLGWCDIYFFRYEDIEVAMSDIAERLGLAGKFRLLRENVSSGKAHAATISAAFEGTGANWLGMLFADTRHARQLGYGAALGGPSQDPHQPQTAPSD</sequence>
<proteinExistence type="predicted"/>
<dbReference type="EMBL" id="CP058214">
    <property type="protein sequence ID" value="QPC44798.1"/>
    <property type="molecule type" value="Genomic_DNA"/>
</dbReference>
<reference evidence="2 3" key="1">
    <citation type="submission" date="2020-06" db="EMBL/GenBank/DDBJ databases">
        <title>Genome sequence of 2 isolates from Red Sea Mangroves.</title>
        <authorList>
            <person name="Sefrji F."/>
            <person name="Michoud G."/>
            <person name="Merlino G."/>
            <person name="Daffonchio D."/>
        </authorList>
    </citation>
    <scope>NUCLEOTIDE SEQUENCE [LARGE SCALE GENOMIC DNA]</scope>
    <source>
        <strain evidence="2 3">R1DC25</strain>
    </source>
</reference>
<evidence type="ECO:0000256" key="1">
    <source>
        <dbReference type="SAM" id="MobiDB-lite"/>
    </source>
</evidence>
<dbReference type="RefSeq" id="WP_213162166.1">
    <property type="nucleotide sequence ID" value="NZ_CP058214.1"/>
</dbReference>
<dbReference type="Proteomes" id="UP000593594">
    <property type="component" value="Chromosome"/>
</dbReference>
<dbReference type="KEGG" id="kmn:HW532_20110"/>
<evidence type="ECO:0008006" key="4">
    <source>
        <dbReference type="Google" id="ProtNLM"/>
    </source>
</evidence>
<gene>
    <name evidence="2" type="ORF">HW532_20110</name>
</gene>
<dbReference type="InterPro" id="IPR027417">
    <property type="entry name" value="P-loop_NTPase"/>
</dbReference>
<feature type="region of interest" description="Disordered" evidence="1">
    <location>
        <begin position="310"/>
        <end position="330"/>
    </location>
</feature>
<evidence type="ECO:0000313" key="3">
    <source>
        <dbReference type="Proteomes" id="UP000593594"/>
    </source>
</evidence>
<protein>
    <recommendedName>
        <fullName evidence="4">Sulfotransferase family protein</fullName>
    </recommendedName>
</protein>
<name>A0A7S8C7F0_9HYPH</name>
<dbReference type="AlphaFoldDB" id="A0A7S8C7F0"/>
<evidence type="ECO:0000313" key="2">
    <source>
        <dbReference type="EMBL" id="QPC44798.1"/>
    </source>
</evidence>
<feature type="compositionally biased region" description="Polar residues" evidence="1">
    <location>
        <begin position="320"/>
        <end position="330"/>
    </location>
</feature>
<accession>A0A7S8C7F0</accession>
<dbReference type="SUPFAM" id="SSF52540">
    <property type="entry name" value="P-loop containing nucleoside triphosphate hydrolases"/>
    <property type="match status" value="1"/>
</dbReference>
<organism evidence="2 3">
    <name type="scientific">Kaustia mangrovi</name>
    <dbReference type="NCBI Taxonomy" id="2593653"/>
    <lineage>
        <taxon>Bacteria</taxon>
        <taxon>Pseudomonadati</taxon>
        <taxon>Pseudomonadota</taxon>
        <taxon>Alphaproteobacteria</taxon>
        <taxon>Hyphomicrobiales</taxon>
        <taxon>Parvibaculaceae</taxon>
        <taxon>Kaustia</taxon>
    </lineage>
</organism>
<keyword evidence="3" id="KW-1185">Reference proteome</keyword>